<dbReference type="RefSeq" id="WP_104303952.1">
    <property type="nucleotide sequence ID" value="NZ_PSNX01000021.1"/>
</dbReference>
<evidence type="ECO:0000313" key="4">
    <source>
        <dbReference type="Proteomes" id="UP000238605"/>
    </source>
</evidence>
<dbReference type="NCBIfam" id="NF037995">
    <property type="entry name" value="TRAP_S1"/>
    <property type="match status" value="1"/>
</dbReference>
<accession>A0A2S5SQB1</accession>
<comment type="caution">
    <text evidence="3">The sequence shown here is derived from an EMBL/GenBank/DDBJ whole genome shotgun (WGS) entry which is preliminary data.</text>
</comment>
<dbReference type="InterPro" id="IPR018389">
    <property type="entry name" value="DctP_fam"/>
</dbReference>
<dbReference type="CDD" id="cd13665">
    <property type="entry name" value="PBP2_TRAP_Dctp3_4"/>
    <property type="match status" value="1"/>
</dbReference>
<gene>
    <name evidence="3" type="ORF">C1704_17080</name>
</gene>
<feature type="signal peptide" evidence="2">
    <location>
        <begin position="1"/>
        <end position="22"/>
    </location>
</feature>
<keyword evidence="4" id="KW-1185">Reference proteome</keyword>
<dbReference type="GO" id="GO:0055085">
    <property type="term" value="P:transmembrane transport"/>
    <property type="evidence" value="ECO:0007669"/>
    <property type="project" value="InterPro"/>
</dbReference>
<evidence type="ECO:0000256" key="1">
    <source>
        <dbReference type="ARBA" id="ARBA00022729"/>
    </source>
</evidence>
<reference evidence="3 4" key="1">
    <citation type="submission" date="2018-02" db="EMBL/GenBank/DDBJ databases">
        <title>Reclassifiation of [Polyangium] brachysporum DSM 7029 as Guopingzhaonella breviflexa gen. nov., sp. nov., a member of the family Comamonadaceae.</title>
        <authorList>
            <person name="Tang B."/>
        </authorList>
    </citation>
    <scope>NUCLEOTIDE SEQUENCE [LARGE SCALE GENOMIC DNA]</scope>
    <source>
        <strain evidence="3 4">BCRC 80649</strain>
    </source>
</reference>
<evidence type="ECO:0000256" key="2">
    <source>
        <dbReference type="SAM" id="SignalP"/>
    </source>
</evidence>
<dbReference type="AlphaFoldDB" id="A0A2S5SQB1"/>
<organism evidence="3 4">
    <name type="scientific">Caldimonas caldifontis</name>
    <dbReference type="NCBI Taxonomy" id="1452508"/>
    <lineage>
        <taxon>Bacteria</taxon>
        <taxon>Pseudomonadati</taxon>
        <taxon>Pseudomonadota</taxon>
        <taxon>Betaproteobacteria</taxon>
        <taxon>Burkholderiales</taxon>
        <taxon>Sphaerotilaceae</taxon>
        <taxon>Caldimonas</taxon>
    </lineage>
</organism>
<dbReference type="PANTHER" id="PTHR33376">
    <property type="match status" value="1"/>
</dbReference>
<protein>
    <submittedName>
        <fullName evidence="3">C4-dicarboxylate ABC transporter</fullName>
    </submittedName>
</protein>
<dbReference type="OrthoDB" id="8912194at2"/>
<dbReference type="Pfam" id="PF03480">
    <property type="entry name" value="DctP"/>
    <property type="match status" value="1"/>
</dbReference>
<dbReference type="Gene3D" id="3.40.190.170">
    <property type="entry name" value="Bacterial extracellular solute-binding protein, family 7"/>
    <property type="match status" value="1"/>
</dbReference>
<dbReference type="InterPro" id="IPR038404">
    <property type="entry name" value="TRAP_DctP_sf"/>
</dbReference>
<dbReference type="EMBL" id="PSNX01000021">
    <property type="protein sequence ID" value="PPE64903.1"/>
    <property type="molecule type" value="Genomic_DNA"/>
</dbReference>
<dbReference type="PANTHER" id="PTHR33376:SF15">
    <property type="entry name" value="BLL6794 PROTEIN"/>
    <property type="match status" value="1"/>
</dbReference>
<dbReference type="SUPFAM" id="SSF53850">
    <property type="entry name" value="Periplasmic binding protein-like II"/>
    <property type="match status" value="1"/>
</dbReference>
<evidence type="ECO:0000313" key="3">
    <source>
        <dbReference type="EMBL" id="PPE64903.1"/>
    </source>
</evidence>
<sequence>MKTLLKTCAVALTAAFGLAAQAQDVTLRVHHFWPAQAMPPTKVLMPWCDKIAAESNNRMKCQIFPAMQLGGTPAQLIDQARDGVVDIAFTLPGYTAGRFPIMEVFELPFMIRSAEAGAQAAWEFYEKYGQKEFASVKPLMFSVHEPGYVHTRDKQIRTLADFKGLKMRAPTRQTNRLLASLGASPVGMPLPAVAEAVNKGVIDGFVLPWEVIPSVRLHEMVKFHTETPDNRPALYTSVFVLAMNPAKYNSLPADLKAIIDRNSGAGFSASAGRTWDAARAPGRKPAEDRGNTFYTLPNEEVDNWIKASAPLYDDWVAAMDKAGLPGKQMLEDARAMIAKHQK</sequence>
<feature type="chain" id="PRO_5015758093" evidence="2">
    <location>
        <begin position="23"/>
        <end position="342"/>
    </location>
</feature>
<name>A0A2S5SQB1_9BURK</name>
<keyword evidence="1 2" id="KW-0732">Signal</keyword>
<dbReference type="Proteomes" id="UP000238605">
    <property type="component" value="Unassembled WGS sequence"/>
</dbReference>
<proteinExistence type="predicted"/>